<dbReference type="Proteomes" id="UP000198901">
    <property type="component" value="Unassembled WGS sequence"/>
</dbReference>
<proteinExistence type="predicted"/>
<accession>A0A1G9ID01</accession>
<reference evidence="1 2" key="1">
    <citation type="submission" date="2016-10" db="EMBL/GenBank/DDBJ databases">
        <authorList>
            <person name="de Groot N.N."/>
        </authorList>
    </citation>
    <scope>NUCLEOTIDE SEQUENCE [LARGE SCALE GENOMIC DNA]</scope>
    <source>
        <strain evidence="1 2">DSM 21668</strain>
    </source>
</reference>
<gene>
    <name evidence="1" type="ORF">SAMN04488090_0424</name>
</gene>
<keyword evidence="2" id="KW-1185">Reference proteome</keyword>
<evidence type="ECO:0000313" key="2">
    <source>
        <dbReference type="Proteomes" id="UP000198901"/>
    </source>
</evidence>
<name>A0A1G9ID01_9BACT</name>
<evidence type="ECO:0000313" key="1">
    <source>
        <dbReference type="EMBL" id="SDL22915.1"/>
    </source>
</evidence>
<protein>
    <submittedName>
        <fullName evidence="1">Uncharacterized protein</fullName>
    </submittedName>
</protein>
<dbReference type="AlphaFoldDB" id="A0A1G9ID01"/>
<organism evidence="1 2">
    <name type="scientific">Siphonobacter aquaeclarae</name>
    <dbReference type="NCBI Taxonomy" id="563176"/>
    <lineage>
        <taxon>Bacteria</taxon>
        <taxon>Pseudomonadati</taxon>
        <taxon>Bacteroidota</taxon>
        <taxon>Cytophagia</taxon>
        <taxon>Cytophagales</taxon>
        <taxon>Cytophagaceae</taxon>
        <taxon>Siphonobacter</taxon>
    </lineage>
</organism>
<dbReference type="EMBL" id="FNGS01000001">
    <property type="protein sequence ID" value="SDL22915.1"/>
    <property type="molecule type" value="Genomic_DNA"/>
</dbReference>
<sequence length="44" mass="4905">MVNNTPGEARPSSVRNQIQKKGQSALVRKIDAAVFLTDFYLARL</sequence>